<organism evidence="2 3">
    <name type="scientific">Nesidiocoris tenuis</name>
    <dbReference type="NCBI Taxonomy" id="355587"/>
    <lineage>
        <taxon>Eukaryota</taxon>
        <taxon>Metazoa</taxon>
        <taxon>Ecdysozoa</taxon>
        <taxon>Arthropoda</taxon>
        <taxon>Hexapoda</taxon>
        <taxon>Insecta</taxon>
        <taxon>Pterygota</taxon>
        <taxon>Neoptera</taxon>
        <taxon>Paraneoptera</taxon>
        <taxon>Hemiptera</taxon>
        <taxon>Heteroptera</taxon>
        <taxon>Panheteroptera</taxon>
        <taxon>Cimicomorpha</taxon>
        <taxon>Miridae</taxon>
        <taxon>Dicyphina</taxon>
        <taxon>Nesidiocoris</taxon>
    </lineage>
</organism>
<keyword evidence="3" id="KW-1185">Reference proteome</keyword>
<accession>A0A6H5GA24</accession>
<feature type="non-terminal residue" evidence="2">
    <location>
        <position position="101"/>
    </location>
</feature>
<proteinExistence type="predicted"/>
<reference evidence="2 3" key="1">
    <citation type="submission" date="2020-02" db="EMBL/GenBank/DDBJ databases">
        <authorList>
            <person name="Ferguson B K."/>
        </authorList>
    </citation>
    <scope>NUCLEOTIDE SEQUENCE [LARGE SCALE GENOMIC DNA]</scope>
</reference>
<feature type="compositionally biased region" description="Basic residues" evidence="1">
    <location>
        <begin position="90"/>
        <end position="101"/>
    </location>
</feature>
<evidence type="ECO:0000313" key="2">
    <source>
        <dbReference type="EMBL" id="CAA9999590.1"/>
    </source>
</evidence>
<gene>
    <name evidence="2" type="ORF">NTEN_LOCUS5873</name>
</gene>
<protein>
    <submittedName>
        <fullName evidence="2">Uncharacterized protein</fullName>
    </submittedName>
</protein>
<sequence length="101" mass="11603">MKASLSNFQVLILRSALGHESDGLPALAPALRGLRPTGSLRARRRLRAHRYRHSRLQFLHSSRILTFEISRRSQENFDIPPYNTASFPGRAKKNSKIRPKR</sequence>
<dbReference type="AlphaFoldDB" id="A0A6H5GA24"/>
<feature type="region of interest" description="Disordered" evidence="1">
    <location>
        <begin position="80"/>
        <end position="101"/>
    </location>
</feature>
<dbReference type="Proteomes" id="UP000479000">
    <property type="component" value="Unassembled WGS sequence"/>
</dbReference>
<evidence type="ECO:0000313" key="3">
    <source>
        <dbReference type="Proteomes" id="UP000479000"/>
    </source>
</evidence>
<evidence type="ECO:0000256" key="1">
    <source>
        <dbReference type="SAM" id="MobiDB-lite"/>
    </source>
</evidence>
<name>A0A6H5GA24_9HEMI</name>
<dbReference type="EMBL" id="CADCXU010008985">
    <property type="protein sequence ID" value="CAA9999590.1"/>
    <property type="molecule type" value="Genomic_DNA"/>
</dbReference>